<protein>
    <submittedName>
        <fullName evidence="1">Uncharacterized protein</fullName>
    </submittedName>
</protein>
<comment type="caution">
    <text evidence="1">The sequence shown here is derived from an EMBL/GenBank/DDBJ whole genome shotgun (WGS) entry which is preliminary data.</text>
</comment>
<evidence type="ECO:0000313" key="1">
    <source>
        <dbReference type="EMBL" id="CDM03557.1"/>
    </source>
</evidence>
<dbReference type="AlphaFoldDB" id="W6P695"/>
<proteinExistence type="predicted"/>
<name>W6P695_9BACE</name>
<organism evidence="1 2">
    <name type="scientific">Bacteroides xylanisolvens SD CC 1b</name>
    <dbReference type="NCBI Taxonomy" id="702447"/>
    <lineage>
        <taxon>Bacteria</taxon>
        <taxon>Pseudomonadati</taxon>
        <taxon>Bacteroidota</taxon>
        <taxon>Bacteroidia</taxon>
        <taxon>Bacteroidales</taxon>
        <taxon>Bacteroidaceae</taxon>
        <taxon>Bacteroides</taxon>
    </lineage>
</organism>
<dbReference type="EMBL" id="CBXG010000015">
    <property type="protein sequence ID" value="CDM03557.1"/>
    <property type="molecule type" value="Genomic_DNA"/>
</dbReference>
<evidence type="ECO:0000313" key="2">
    <source>
        <dbReference type="Proteomes" id="UP000019380"/>
    </source>
</evidence>
<dbReference type="Proteomes" id="UP000019380">
    <property type="component" value="Unassembled WGS sequence"/>
</dbReference>
<sequence>MTFCYKIEASENKNKKTLKKVWKLSEKVLIFASAFAKKAGAAEATLVL</sequence>
<accession>W6P695</accession>
<reference evidence="1 2" key="1">
    <citation type="submission" date="2013-12" db="EMBL/GenBank/DDBJ databases">
        <title>Improved hybrid genome assemblies of Bacteroides xylanisolvens SD CC 1b and Bacteroides xylanisolvens SD CC 2a using Illumina and 454 Sequencing.</title>
        <authorList>
            <person name="Ramaraj T."/>
            <person name="Sundararajan A."/>
            <person name="Mudge J."/>
            <person name="Schilkey F.D."/>
            <person name="Delvecchio V."/>
            <person name="Donlon M."/>
            <person name="Ziemer C."/>
        </authorList>
    </citation>
    <scope>NUCLEOTIDE SEQUENCE [LARGE SCALE GENOMIC DNA]</scope>
</reference>
<gene>
    <name evidence="1" type="ORF">BN890_11230</name>
</gene>